<dbReference type="InterPro" id="IPR011400">
    <property type="entry name" value="EIF3B"/>
</dbReference>
<evidence type="ECO:0000313" key="6">
    <source>
        <dbReference type="Proteomes" id="UP000019763"/>
    </source>
</evidence>
<keyword evidence="6" id="KW-1185">Reference proteome</keyword>
<dbReference type="GO" id="GO:0005852">
    <property type="term" value="C:eukaryotic translation initiation factor 3 complex"/>
    <property type="evidence" value="ECO:0007669"/>
    <property type="project" value="InterPro"/>
</dbReference>
<evidence type="ECO:0000313" key="5">
    <source>
        <dbReference type="EMBL" id="EZG72775.1"/>
    </source>
</evidence>
<dbReference type="RefSeq" id="XP_011129747.1">
    <property type="nucleotide sequence ID" value="XM_011131445.1"/>
</dbReference>
<proteinExistence type="predicted"/>
<dbReference type="OrthoDB" id="10250414at2759"/>
<dbReference type="GO" id="GO:0003723">
    <property type="term" value="F:RNA binding"/>
    <property type="evidence" value="ECO:0007669"/>
    <property type="project" value="UniProtKB-KW"/>
</dbReference>
<dbReference type="GO" id="GO:0003743">
    <property type="term" value="F:translation initiation factor activity"/>
    <property type="evidence" value="ECO:0007669"/>
    <property type="project" value="UniProtKB-KW"/>
</dbReference>
<evidence type="ECO:0000256" key="1">
    <source>
        <dbReference type="ARBA" id="ARBA00022490"/>
    </source>
</evidence>
<evidence type="ECO:0000256" key="4">
    <source>
        <dbReference type="ARBA" id="ARBA00022917"/>
    </source>
</evidence>
<feature type="non-terminal residue" evidence="5">
    <location>
        <position position="304"/>
    </location>
</feature>
<protein>
    <submittedName>
        <fullName evidence="5">Eukaryotic translation initiation factor 3 subunit B</fullName>
    </submittedName>
</protein>
<reference evidence="5" key="1">
    <citation type="submission" date="2013-12" db="EMBL/GenBank/DDBJ databases">
        <authorList>
            <person name="Omoto C.K."/>
            <person name="Sibley D."/>
            <person name="Venepally P."/>
            <person name="Hadjithomas M."/>
            <person name="Karamycheva S."/>
            <person name="Brunk B."/>
            <person name="Roos D."/>
            <person name="Caler E."/>
            <person name="Lorenzi H."/>
        </authorList>
    </citation>
    <scope>NUCLEOTIDE SEQUENCE</scope>
</reference>
<evidence type="ECO:0000256" key="2">
    <source>
        <dbReference type="ARBA" id="ARBA00022540"/>
    </source>
</evidence>
<evidence type="ECO:0000256" key="3">
    <source>
        <dbReference type="ARBA" id="ARBA00022884"/>
    </source>
</evidence>
<dbReference type="Proteomes" id="UP000019763">
    <property type="component" value="Unassembled WGS sequence"/>
</dbReference>
<dbReference type="GeneID" id="22911869"/>
<dbReference type="PANTHER" id="PTHR14068">
    <property type="entry name" value="EUKARYOTIC TRANSLATION INITIATION FACTOR 3 EIF3 -RELATED"/>
    <property type="match status" value="1"/>
</dbReference>
<dbReference type="GO" id="GO:0031369">
    <property type="term" value="F:translation initiation factor binding"/>
    <property type="evidence" value="ECO:0007669"/>
    <property type="project" value="InterPro"/>
</dbReference>
<dbReference type="SUPFAM" id="SSF82171">
    <property type="entry name" value="DPP6 N-terminal domain-like"/>
    <property type="match status" value="1"/>
</dbReference>
<dbReference type="AlphaFoldDB" id="A0A023B9C2"/>
<dbReference type="VEuPathDB" id="CryptoDB:GNI_050560"/>
<name>A0A023B9C2_GRENI</name>
<accession>A0A023B9C2</accession>
<sequence>MLGVIWRRRTPRQNHVIFFWPTLPMSGTELILLSLPDAGAEKVEKLAKVLTKRMRENVAQAGVRSDKVSVKVVVDEEGACRHFGTVDGLCDMDASIPFNYIPPVLDNIVSFKLDKKNEIYLTSSKIVKSFDGDRIEEDLEALATKRPGLNLSTYDKALRGEWWKWFLDSGDEMFVLRHKDETEIWRLDSATMEPHLVNKGEAAAAERKALGAVIDGNLPAWTSRKAFWSPQGTFLVTTHTQGVRLWGGEDFQSVARLRHKDVETGIFSRNEEYLATWDGQFGADKIYIHSVVTGETIAKLATPK</sequence>
<gene>
    <name evidence="5" type="ORF">GNI_050560</name>
</gene>
<dbReference type="EMBL" id="AFNH02000387">
    <property type="protein sequence ID" value="EZG72775.1"/>
    <property type="molecule type" value="Genomic_DNA"/>
</dbReference>
<keyword evidence="4" id="KW-0648">Protein biosynthesis</keyword>
<keyword evidence="1" id="KW-0963">Cytoplasm</keyword>
<comment type="caution">
    <text evidence="5">The sequence shown here is derived from an EMBL/GenBank/DDBJ whole genome shotgun (WGS) entry which is preliminary data.</text>
</comment>
<organism evidence="5 6">
    <name type="scientific">Gregarina niphandrodes</name>
    <name type="common">Septate eugregarine</name>
    <dbReference type="NCBI Taxonomy" id="110365"/>
    <lineage>
        <taxon>Eukaryota</taxon>
        <taxon>Sar</taxon>
        <taxon>Alveolata</taxon>
        <taxon>Apicomplexa</taxon>
        <taxon>Conoidasida</taxon>
        <taxon>Gregarinasina</taxon>
        <taxon>Eugregarinorida</taxon>
        <taxon>Gregarinidae</taxon>
        <taxon>Gregarina</taxon>
    </lineage>
</organism>
<dbReference type="eggNOG" id="KOG2314">
    <property type="taxonomic scope" value="Eukaryota"/>
</dbReference>
<dbReference type="PANTHER" id="PTHR14068:SF0">
    <property type="entry name" value="EUKARYOTIC TRANSLATION INITIATION FACTOR 3 SUBUNIT B"/>
    <property type="match status" value="1"/>
</dbReference>
<keyword evidence="3" id="KW-0694">RNA-binding</keyword>
<keyword evidence="2 5" id="KW-0396">Initiation factor</keyword>